<evidence type="ECO:0000256" key="1">
    <source>
        <dbReference type="SAM" id="Phobius"/>
    </source>
</evidence>
<feature type="transmembrane region" description="Helical" evidence="1">
    <location>
        <begin position="267"/>
        <end position="290"/>
    </location>
</feature>
<accession>A0A0L0VUK9</accession>
<dbReference type="AlphaFoldDB" id="A0A0L0VUK9"/>
<feature type="transmembrane region" description="Helical" evidence="1">
    <location>
        <begin position="371"/>
        <end position="392"/>
    </location>
</feature>
<proteinExistence type="predicted"/>
<feature type="transmembrane region" description="Helical" evidence="1">
    <location>
        <begin position="170"/>
        <end position="187"/>
    </location>
</feature>
<protein>
    <recommendedName>
        <fullName evidence="4">Acyltransferase 3 domain-containing protein</fullName>
    </recommendedName>
</protein>
<evidence type="ECO:0000313" key="3">
    <source>
        <dbReference type="Proteomes" id="UP000054564"/>
    </source>
</evidence>
<feature type="transmembrane region" description="Helical" evidence="1">
    <location>
        <begin position="134"/>
        <end position="158"/>
    </location>
</feature>
<feature type="transmembrane region" description="Helical" evidence="1">
    <location>
        <begin position="499"/>
        <end position="523"/>
    </location>
</feature>
<gene>
    <name evidence="2" type="ORF">PSTG_03859</name>
</gene>
<evidence type="ECO:0000313" key="2">
    <source>
        <dbReference type="EMBL" id="KNF02912.1"/>
    </source>
</evidence>
<keyword evidence="1" id="KW-1133">Transmembrane helix</keyword>
<comment type="caution">
    <text evidence="2">The sequence shown here is derived from an EMBL/GenBank/DDBJ whole genome shotgun (WGS) entry which is preliminary data.</text>
</comment>
<feature type="transmembrane region" description="Helical" evidence="1">
    <location>
        <begin position="78"/>
        <end position="98"/>
    </location>
</feature>
<name>A0A0L0VUK9_9BASI</name>
<feature type="transmembrane region" description="Helical" evidence="1">
    <location>
        <begin position="329"/>
        <end position="350"/>
    </location>
</feature>
<dbReference type="PANTHER" id="PTHR40407:SF1">
    <property type="entry name" value="HEPARAN-ALPHA-GLUCOSAMINIDE N-ACETYLTRANSFERASE CATALYTIC DOMAIN-CONTAINING PROTEIN"/>
    <property type="match status" value="1"/>
</dbReference>
<reference evidence="3" key="1">
    <citation type="submission" date="2014-03" db="EMBL/GenBank/DDBJ databases">
        <title>The Genome Sequence of Puccinia striiformis f. sp. tritici PST-78.</title>
        <authorList>
            <consortium name="The Broad Institute Genome Sequencing Platform"/>
            <person name="Cuomo C."/>
            <person name="Hulbert S."/>
            <person name="Chen X."/>
            <person name="Walker B."/>
            <person name="Young S.K."/>
            <person name="Zeng Q."/>
            <person name="Gargeya S."/>
            <person name="Fitzgerald M."/>
            <person name="Haas B."/>
            <person name="Abouelleil A."/>
            <person name="Alvarado L."/>
            <person name="Arachchi H.M."/>
            <person name="Berlin A.M."/>
            <person name="Chapman S.B."/>
            <person name="Goldberg J."/>
            <person name="Griggs A."/>
            <person name="Gujja S."/>
            <person name="Hansen M."/>
            <person name="Howarth C."/>
            <person name="Imamovic A."/>
            <person name="Larimer J."/>
            <person name="McCowan C."/>
            <person name="Montmayeur A."/>
            <person name="Murphy C."/>
            <person name="Neiman D."/>
            <person name="Pearson M."/>
            <person name="Priest M."/>
            <person name="Roberts A."/>
            <person name="Saif S."/>
            <person name="Shea T."/>
            <person name="Sisk P."/>
            <person name="Sykes S."/>
            <person name="Wortman J."/>
            <person name="Nusbaum C."/>
            <person name="Birren B."/>
        </authorList>
    </citation>
    <scope>NUCLEOTIDE SEQUENCE [LARGE SCALE GENOMIC DNA]</scope>
    <source>
        <strain evidence="3">race PST-78</strain>
    </source>
</reference>
<sequence>MEPTTAYSESSQLLPLRFFTPVRAHSTITRFILSYSHSPVGLLSSVALNENDLSVDPVGLDLDLQCTSNTTQPRFRKAGFLLTLDIFKAIVLSLQSIYTANQFIGPFSNSNQPFSPYWHKHVLFPISCPSQYKIHLLTLVCSPALHFVLGCSTVLSIHTRRSLGWRSHQIFFRALKLGLSLLILNQLLMSQTIVQTRGKVMLTTLPIWSLGFNLVFITSILIGLFLIERGILNYIYTKTSDCLLEPPTSNPNEEEERKWMKRCADRIRVSIDTILVISTGLLPLLIGYMLPGVREDPDPDWWIESSQTRSYWFWFFFAPTPQMSAHPRFGMVSNFAPVGWLPFVLLGAFYGRSLIRKPQERKETFHRHMKLAIVSLSVFGLTRFLDLGNLAVPYMKVGPEEGPIRAIEGHLFRWISSSWEMGFYTTAYPPDLGHVSLSSTLIFILLGLLGLLPQALLTFNPLLLFGRAPIFFYSIQLLSFHYILPSVLTILDWPRHLNLFWISIVSLSSLPVLWLACEAWVVFKDCKSPQSLWRFF</sequence>
<feature type="transmembrane region" description="Helical" evidence="1">
    <location>
        <begin position="464"/>
        <end position="484"/>
    </location>
</feature>
<dbReference type="Proteomes" id="UP000054564">
    <property type="component" value="Unassembled WGS sequence"/>
</dbReference>
<keyword evidence="1" id="KW-0472">Membrane</keyword>
<dbReference type="OrthoDB" id="2505607at2759"/>
<organism evidence="2 3">
    <name type="scientific">Puccinia striiformis f. sp. tritici PST-78</name>
    <dbReference type="NCBI Taxonomy" id="1165861"/>
    <lineage>
        <taxon>Eukaryota</taxon>
        <taxon>Fungi</taxon>
        <taxon>Dikarya</taxon>
        <taxon>Basidiomycota</taxon>
        <taxon>Pucciniomycotina</taxon>
        <taxon>Pucciniomycetes</taxon>
        <taxon>Pucciniales</taxon>
        <taxon>Pucciniaceae</taxon>
        <taxon>Puccinia</taxon>
    </lineage>
</organism>
<keyword evidence="3" id="KW-1185">Reference proteome</keyword>
<dbReference type="EMBL" id="AJIL01000020">
    <property type="protein sequence ID" value="KNF02912.1"/>
    <property type="molecule type" value="Genomic_DNA"/>
</dbReference>
<keyword evidence="1" id="KW-0812">Transmembrane</keyword>
<dbReference type="STRING" id="1165861.A0A0L0VUK9"/>
<feature type="transmembrane region" description="Helical" evidence="1">
    <location>
        <begin position="207"/>
        <end position="227"/>
    </location>
</feature>
<dbReference type="PANTHER" id="PTHR40407">
    <property type="entry name" value="MEMBRANE PROTEIN-LIKE PROTEIN"/>
    <property type="match status" value="1"/>
</dbReference>
<evidence type="ECO:0008006" key="4">
    <source>
        <dbReference type="Google" id="ProtNLM"/>
    </source>
</evidence>